<dbReference type="AlphaFoldDB" id="A0A8I0MUF4"/>
<dbReference type="RefSeq" id="WP_307724508.1">
    <property type="nucleotide sequence ID" value="NZ_AQHF01000020.1"/>
</dbReference>
<keyword evidence="2" id="KW-1185">Reference proteome</keyword>
<evidence type="ECO:0000313" key="2">
    <source>
        <dbReference type="Proteomes" id="UP000660708"/>
    </source>
</evidence>
<dbReference type="Proteomes" id="UP000660708">
    <property type="component" value="Unassembled WGS sequence"/>
</dbReference>
<comment type="caution">
    <text evidence="1">The sequence shown here is derived from an EMBL/GenBank/DDBJ whole genome shotgun (WGS) entry which is preliminary data.</text>
</comment>
<dbReference type="SUPFAM" id="SSF48452">
    <property type="entry name" value="TPR-like"/>
    <property type="match status" value="1"/>
</dbReference>
<evidence type="ECO:0000313" key="1">
    <source>
        <dbReference type="EMBL" id="MBE0346104.1"/>
    </source>
</evidence>
<reference evidence="1 2" key="1">
    <citation type="submission" date="2015-06" db="EMBL/GenBank/DDBJ databases">
        <title>Genome sequence of Pseudoalteromonas peptidolytica.</title>
        <authorList>
            <person name="Xie B.-B."/>
            <person name="Rong J.-C."/>
            <person name="Qin Q.-L."/>
            <person name="Zhang Y.-Z."/>
        </authorList>
    </citation>
    <scope>NUCLEOTIDE SEQUENCE [LARGE SCALE GENOMIC DNA]</scope>
    <source>
        <strain evidence="1 2">F12-50-A1</strain>
    </source>
</reference>
<sequence>MIKAALADDSTQFAQKLDEAKDYLTVNPAHSLVILDSLEGLSTAPVDLYIQWHLLNARASVPTNQQDRLYDSINAVFAHSHTVTFKANLPTVLSALGIWLRHQEYLQDAEMSLECAYKYAKNDRQRLSLMNSIALLARNQNRYKKARNIYHKARQLAIELKQTPILAMLESNLGSLALDQGKVPEAEQYFRSALLGYQAIDKRAGQISAGIYLMFVFLIQKHIVNYERLQGPTSTLTNAFPNVAKQAWLQWLEARYHQLEGEIISQATRDELQVAYTQLESDKVKILVHRYLAKELSVDIIAPQPITEKSFSSSWFAKVKRCQW</sequence>
<organism evidence="1 2">
    <name type="scientific">Pseudoalteromonas peptidolytica F12-50-A1</name>
    <dbReference type="NCBI Taxonomy" id="1315280"/>
    <lineage>
        <taxon>Bacteria</taxon>
        <taxon>Pseudomonadati</taxon>
        <taxon>Pseudomonadota</taxon>
        <taxon>Gammaproteobacteria</taxon>
        <taxon>Alteromonadales</taxon>
        <taxon>Pseudoalteromonadaceae</taxon>
        <taxon>Pseudoalteromonas</taxon>
    </lineage>
</organism>
<proteinExistence type="predicted"/>
<gene>
    <name evidence="1" type="ORF">PPEP_a1130</name>
</gene>
<evidence type="ECO:0008006" key="3">
    <source>
        <dbReference type="Google" id="ProtNLM"/>
    </source>
</evidence>
<dbReference type="Pfam" id="PF13424">
    <property type="entry name" value="TPR_12"/>
    <property type="match status" value="1"/>
</dbReference>
<dbReference type="InterPro" id="IPR011990">
    <property type="entry name" value="TPR-like_helical_dom_sf"/>
</dbReference>
<protein>
    <recommendedName>
        <fullName evidence="3">MalT-like TPR region domain-containing protein</fullName>
    </recommendedName>
</protein>
<dbReference type="Gene3D" id="1.25.40.10">
    <property type="entry name" value="Tetratricopeptide repeat domain"/>
    <property type="match status" value="1"/>
</dbReference>
<accession>A0A8I0MUF4</accession>
<dbReference type="EMBL" id="AQHF01000020">
    <property type="protein sequence ID" value="MBE0346104.1"/>
    <property type="molecule type" value="Genomic_DNA"/>
</dbReference>
<name>A0A8I0MUF4_9GAMM</name>